<keyword evidence="1" id="KW-1133">Transmembrane helix</keyword>
<feature type="transmembrane region" description="Helical" evidence="1">
    <location>
        <begin position="7"/>
        <end position="28"/>
    </location>
</feature>
<evidence type="ECO:0000256" key="1">
    <source>
        <dbReference type="SAM" id="Phobius"/>
    </source>
</evidence>
<organism evidence="2 3">
    <name type="scientific">Brevibacillus laterosporus LMG 15441</name>
    <dbReference type="NCBI Taxonomy" id="1042163"/>
    <lineage>
        <taxon>Bacteria</taxon>
        <taxon>Bacillati</taxon>
        <taxon>Bacillota</taxon>
        <taxon>Bacilli</taxon>
        <taxon>Bacillales</taxon>
        <taxon>Paenibacillaceae</taxon>
        <taxon>Brevibacillus</taxon>
    </lineage>
</organism>
<dbReference type="KEGG" id="blr:BRLA_c030840"/>
<dbReference type="AlphaFoldDB" id="A0A075R7K2"/>
<name>A0A075R7K2_BRELA</name>
<dbReference type="EMBL" id="CP007806">
    <property type="protein sequence ID" value="AIG27396.1"/>
    <property type="molecule type" value="Genomic_DNA"/>
</dbReference>
<gene>
    <name evidence="2" type="ORF">BRLA_c030840</name>
</gene>
<dbReference type="RefSeq" id="WP_003337159.1">
    <property type="nucleotide sequence ID" value="NZ_CP007806.1"/>
</dbReference>
<feature type="transmembrane region" description="Helical" evidence="1">
    <location>
        <begin position="40"/>
        <end position="63"/>
    </location>
</feature>
<dbReference type="HOGENOM" id="CLU_1831312_0_0_9"/>
<feature type="transmembrane region" description="Helical" evidence="1">
    <location>
        <begin position="96"/>
        <end position="113"/>
    </location>
</feature>
<dbReference type="STRING" id="1042163.BRLA_c030840"/>
<feature type="transmembrane region" description="Helical" evidence="1">
    <location>
        <begin position="70"/>
        <end position="90"/>
    </location>
</feature>
<evidence type="ECO:0000313" key="2">
    <source>
        <dbReference type="EMBL" id="AIG27396.1"/>
    </source>
</evidence>
<reference evidence="2 3" key="1">
    <citation type="journal article" date="2011" name="J. Bacteriol.">
        <title>Genome sequence of Brevibacillus laterosporus LMG 15441, a pathogen of invertebrates.</title>
        <authorList>
            <person name="Djukic M."/>
            <person name="Poehlein A."/>
            <person name="Thurmer A."/>
            <person name="Daniel R."/>
        </authorList>
    </citation>
    <scope>NUCLEOTIDE SEQUENCE [LARGE SCALE GENOMIC DNA]</scope>
    <source>
        <strain evidence="2 3">LMG 15441</strain>
    </source>
</reference>
<keyword evidence="3" id="KW-1185">Reference proteome</keyword>
<keyword evidence="1" id="KW-0472">Membrane</keyword>
<sequence length="140" mass="15963">MRSYLSGAGLSLFFANLIFFIFSLSHTIDFSDLRKSGFDAVILFISLFNYICCIFGWLLLTILRKSRIKSWLICTFFFIVLGSIFGAVLYTLYPKAFILPFITIFGSIMFFVAQFQNTKLISTLLSFSGPIFTILLLIIV</sequence>
<evidence type="ECO:0000313" key="3">
    <source>
        <dbReference type="Proteomes" id="UP000005850"/>
    </source>
</evidence>
<feature type="transmembrane region" description="Helical" evidence="1">
    <location>
        <begin position="120"/>
        <end position="139"/>
    </location>
</feature>
<dbReference type="Proteomes" id="UP000005850">
    <property type="component" value="Chromosome"/>
</dbReference>
<proteinExistence type="predicted"/>
<accession>A0A075R7K2</accession>
<keyword evidence="1" id="KW-0812">Transmembrane</keyword>
<protein>
    <submittedName>
        <fullName evidence="2">Uncharacterized protein</fullName>
    </submittedName>
</protein>